<dbReference type="OrthoDB" id="2733002at2"/>
<evidence type="ECO:0000313" key="1">
    <source>
        <dbReference type="EMBL" id="NBI28600.1"/>
    </source>
</evidence>
<proteinExistence type="predicted"/>
<reference evidence="1 2" key="1">
    <citation type="submission" date="2019-01" db="EMBL/GenBank/DDBJ databases">
        <title>Chengkuizengella sp. nov., isolated from deep-sea sediment of East Pacific Ocean.</title>
        <authorList>
            <person name="Yang J."/>
            <person name="Lai Q."/>
            <person name="Shao Z."/>
        </authorList>
    </citation>
    <scope>NUCLEOTIDE SEQUENCE [LARGE SCALE GENOMIC DNA]</scope>
    <source>
        <strain evidence="1 2">YPA3-1-1</strain>
    </source>
</reference>
<comment type="caution">
    <text evidence="1">The sequence shown here is derived from an EMBL/GenBank/DDBJ whole genome shotgun (WGS) entry which is preliminary data.</text>
</comment>
<sequence length="166" mass="19434">MKMRENMKDLYRLFTTDETLLRLLYYKPTHGNDDPIDESKPNILDMDVSERWGIIEDRIKTTPTSENLDKEAKCRLLFYPGRRSNTDNYYLANQEIYFDVLSHFNYDGRDMRLSWICDHINNLIFDKKITGIGNVLFESGQPIEAPESYIGYRLRYSIGSGKNGVA</sequence>
<dbReference type="EMBL" id="SIJB01000016">
    <property type="protein sequence ID" value="NBI28600.1"/>
    <property type="molecule type" value="Genomic_DNA"/>
</dbReference>
<protein>
    <submittedName>
        <fullName evidence="1">Uncharacterized protein</fullName>
    </submittedName>
</protein>
<dbReference type="Proteomes" id="UP000448943">
    <property type="component" value="Unassembled WGS sequence"/>
</dbReference>
<dbReference type="RefSeq" id="WP_160645395.1">
    <property type="nucleotide sequence ID" value="NZ_SIJB01000016.1"/>
</dbReference>
<accession>A0A6N9Q253</accession>
<dbReference type="AlphaFoldDB" id="A0A6N9Q253"/>
<organism evidence="1 2">
    <name type="scientific">Chengkuizengella marina</name>
    <dbReference type="NCBI Taxonomy" id="2507566"/>
    <lineage>
        <taxon>Bacteria</taxon>
        <taxon>Bacillati</taxon>
        <taxon>Bacillota</taxon>
        <taxon>Bacilli</taxon>
        <taxon>Bacillales</taxon>
        <taxon>Paenibacillaceae</taxon>
        <taxon>Chengkuizengella</taxon>
    </lineage>
</organism>
<keyword evidence="2" id="KW-1185">Reference proteome</keyword>
<evidence type="ECO:0000313" key="2">
    <source>
        <dbReference type="Proteomes" id="UP000448943"/>
    </source>
</evidence>
<name>A0A6N9Q253_9BACL</name>
<gene>
    <name evidence="1" type="ORF">ERL59_06495</name>
</gene>